<comment type="caution">
    <text evidence="2">The sequence shown here is derived from an EMBL/GenBank/DDBJ whole genome shotgun (WGS) entry which is preliminary data.</text>
</comment>
<feature type="domain" description="Cupin type-2" evidence="1">
    <location>
        <begin position="76"/>
        <end position="143"/>
    </location>
</feature>
<gene>
    <name evidence="2" type="ORF">ACFSTG_12000</name>
</gene>
<keyword evidence="3" id="KW-1185">Reference proteome</keyword>
<dbReference type="Gene3D" id="2.60.120.10">
    <property type="entry name" value="Jelly Rolls"/>
    <property type="match status" value="1"/>
</dbReference>
<dbReference type="EMBL" id="JBHULT010000010">
    <property type="protein sequence ID" value="MFD2518622.1"/>
    <property type="molecule type" value="Genomic_DNA"/>
</dbReference>
<dbReference type="InterPro" id="IPR013096">
    <property type="entry name" value="Cupin_2"/>
</dbReference>
<evidence type="ECO:0000313" key="2">
    <source>
        <dbReference type="EMBL" id="MFD2518622.1"/>
    </source>
</evidence>
<dbReference type="Proteomes" id="UP001597468">
    <property type="component" value="Unassembled WGS sequence"/>
</dbReference>
<sequence>MKKKISPPYRNHWLVLLLTFITFPLIAQDTEITELSKTSSWEDSALEWGPCPDFMPAGCNIAILHGDPTKNNVDVFFKVEPNSDIPEHWHTSAERMILVAGEMEVTYEGEETQLLTKGSYAYGPAAKPHKARCGDKGPCVLFIAFEEPLDAYAVEKE</sequence>
<accession>A0ABW5J0J0</accession>
<evidence type="ECO:0000313" key="3">
    <source>
        <dbReference type="Proteomes" id="UP001597468"/>
    </source>
</evidence>
<dbReference type="InterPro" id="IPR011051">
    <property type="entry name" value="RmlC_Cupin_sf"/>
</dbReference>
<proteinExistence type="predicted"/>
<name>A0ABW5J0J0_9FLAO</name>
<organism evidence="2 3">
    <name type="scientific">Salinimicrobium flavum</name>
    <dbReference type="NCBI Taxonomy" id="1737065"/>
    <lineage>
        <taxon>Bacteria</taxon>
        <taxon>Pseudomonadati</taxon>
        <taxon>Bacteroidota</taxon>
        <taxon>Flavobacteriia</taxon>
        <taxon>Flavobacteriales</taxon>
        <taxon>Flavobacteriaceae</taxon>
        <taxon>Salinimicrobium</taxon>
    </lineage>
</organism>
<dbReference type="InterPro" id="IPR014710">
    <property type="entry name" value="RmlC-like_jellyroll"/>
</dbReference>
<protein>
    <submittedName>
        <fullName evidence="2">Cupin domain-containing protein</fullName>
    </submittedName>
</protein>
<dbReference type="RefSeq" id="WP_380753059.1">
    <property type="nucleotide sequence ID" value="NZ_JBHULT010000010.1"/>
</dbReference>
<evidence type="ECO:0000259" key="1">
    <source>
        <dbReference type="Pfam" id="PF07883"/>
    </source>
</evidence>
<dbReference type="SUPFAM" id="SSF51182">
    <property type="entry name" value="RmlC-like cupins"/>
    <property type="match status" value="1"/>
</dbReference>
<dbReference type="Pfam" id="PF07883">
    <property type="entry name" value="Cupin_2"/>
    <property type="match status" value="1"/>
</dbReference>
<reference evidence="3" key="1">
    <citation type="journal article" date="2019" name="Int. J. Syst. Evol. Microbiol.">
        <title>The Global Catalogue of Microorganisms (GCM) 10K type strain sequencing project: providing services to taxonomists for standard genome sequencing and annotation.</title>
        <authorList>
            <consortium name="The Broad Institute Genomics Platform"/>
            <consortium name="The Broad Institute Genome Sequencing Center for Infectious Disease"/>
            <person name="Wu L."/>
            <person name="Ma J."/>
        </authorList>
    </citation>
    <scope>NUCLEOTIDE SEQUENCE [LARGE SCALE GENOMIC DNA]</scope>
    <source>
        <strain evidence="3">KCTC 42585</strain>
    </source>
</reference>